<dbReference type="AlphaFoldDB" id="A0A1W1VIA1"/>
<evidence type="ECO:0000256" key="3">
    <source>
        <dbReference type="ARBA" id="ARBA00023004"/>
    </source>
</evidence>
<sequence>MGKPLIGFFCRWCGCTAADLVAMSRRALPKELVIIPVPCSGRVEPELILSALRQGAAGVLVVGCPRGDCHYGNGNRQAEKRAALLKSLLRELNWERRFRLELIGPQEADRLLEITWEMVASLKETGI</sequence>
<dbReference type="GO" id="GO:0051536">
    <property type="term" value="F:iron-sulfur cluster binding"/>
    <property type="evidence" value="ECO:0007669"/>
    <property type="project" value="UniProtKB-KW"/>
</dbReference>
<evidence type="ECO:0000313" key="6">
    <source>
        <dbReference type="EMBL" id="SMB93082.1"/>
    </source>
</evidence>
<protein>
    <submittedName>
        <fullName evidence="6">F420-non-reducing hydrogenase iron-sulfur subunit</fullName>
    </submittedName>
</protein>
<evidence type="ECO:0000256" key="2">
    <source>
        <dbReference type="ARBA" id="ARBA00023002"/>
    </source>
</evidence>
<dbReference type="Proteomes" id="UP000192569">
    <property type="component" value="Chromosome I"/>
</dbReference>
<keyword evidence="7" id="KW-1185">Reference proteome</keyword>
<gene>
    <name evidence="6" type="ORF">SAMN00808754_0786</name>
</gene>
<evidence type="ECO:0000313" key="7">
    <source>
        <dbReference type="Proteomes" id="UP000192569"/>
    </source>
</evidence>
<dbReference type="Pfam" id="PF02662">
    <property type="entry name" value="FlpD"/>
    <property type="match status" value="1"/>
</dbReference>
<evidence type="ECO:0000256" key="1">
    <source>
        <dbReference type="ARBA" id="ARBA00022723"/>
    </source>
</evidence>
<proteinExistence type="predicted"/>
<dbReference type="GO" id="GO:0016491">
    <property type="term" value="F:oxidoreductase activity"/>
    <property type="evidence" value="ECO:0007669"/>
    <property type="project" value="UniProtKB-KW"/>
</dbReference>
<dbReference type="RefSeq" id="WP_172839024.1">
    <property type="nucleotide sequence ID" value="NZ_LT838272.1"/>
</dbReference>
<organism evidence="6 7">
    <name type="scientific">Thermanaeromonas toyohensis ToBE</name>
    <dbReference type="NCBI Taxonomy" id="698762"/>
    <lineage>
        <taxon>Bacteria</taxon>
        <taxon>Bacillati</taxon>
        <taxon>Bacillota</taxon>
        <taxon>Clostridia</taxon>
        <taxon>Neomoorellales</taxon>
        <taxon>Neomoorellaceae</taxon>
        <taxon>Thermanaeromonas</taxon>
    </lineage>
</organism>
<keyword evidence="3" id="KW-0408">Iron</keyword>
<dbReference type="GO" id="GO:0046872">
    <property type="term" value="F:metal ion binding"/>
    <property type="evidence" value="ECO:0007669"/>
    <property type="project" value="UniProtKB-KW"/>
</dbReference>
<feature type="domain" description="F420-non-reducing hydrogenase iron-sulfur subunit D" evidence="5">
    <location>
        <begin position="6"/>
        <end position="126"/>
    </location>
</feature>
<evidence type="ECO:0000256" key="4">
    <source>
        <dbReference type="ARBA" id="ARBA00023014"/>
    </source>
</evidence>
<evidence type="ECO:0000259" key="5">
    <source>
        <dbReference type="Pfam" id="PF02662"/>
    </source>
</evidence>
<accession>A0A1W1VIA1</accession>
<name>A0A1W1VIA1_9FIRM</name>
<dbReference type="STRING" id="698762.SAMN00808754_0786"/>
<keyword evidence="2" id="KW-0560">Oxidoreductase</keyword>
<keyword evidence="4" id="KW-0411">Iron-sulfur</keyword>
<reference evidence="6 7" key="1">
    <citation type="submission" date="2017-04" db="EMBL/GenBank/DDBJ databases">
        <authorList>
            <person name="Afonso C.L."/>
            <person name="Miller P.J."/>
            <person name="Scott M.A."/>
            <person name="Spackman E."/>
            <person name="Goraichik I."/>
            <person name="Dimitrov K.M."/>
            <person name="Suarez D.L."/>
            <person name="Swayne D.E."/>
        </authorList>
    </citation>
    <scope>NUCLEOTIDE SEQUENCE [LARGE SCALE GENOMIC DNA]</scope>
    <source>
        <strain evidence="6 7">ToBE</strain>
    </source>
</reference>
<dbReference type="EMBL" id="LT838272">
    <property type="protein sequence ID" value="SMB93082.1"/>
    <property type="molecule type" value="Genomic_DNA"/>
</dbReference>
<keyword evidence="1" id="KW-0479">Metal-binding</keyword>
<dbReference type="InterPro" id="IPR003813">
    <property type="entry name" value="MvhD/FlpD"/>
</dbReference>